<reference evidence="13" key="1">
    <citation type="journal article" date="2017" name="bioRxiv">
        <title>Comparative analysis of the genomes of Stylophora pistillata and Acropora digitifera provides evidence for extensive differences between species of corals.</title>
        <authorList>
            <person name="Voolstra C.R."/>
            <person name="Li Y."/>
            <person name="Liew Y.J."/>
            <person name="Baumgarten S."/>
            <person name="Zoccola D."/>
            <person name="Flot J.-F."/>
            <person name="Tambutte S."/>
            <person name="Allemand D."/>
            <person name="Aranda M."/>
        </authorList>
    </citation>
    <scope>NUCLEOTIDE SEQUENCE [LARGE SCALE GENOMIC DNA]</scope>
</reference>
<dbReference type="Pfam" id="PF01704">
    <property type="entry name" value="UDPGP"/>
    <property type="match status" value="1"/>
</dbReference>
<dbReference type="InterPro" id="IPR016267">
    <property type="entry name" value="UDPGP_trans"/>
</dbReference>
<feature type="binding site" evidence="11">
    <location>
        <position position="268"/>
    </location>
    <ligand>
        <name>UTP</name>
        <dbReference type="ChEBI" id="CHEBI:46398"/>
    </ligand>
</feature>
<dbReference type="OrthoDB" id="932129at2759"/>
<comment type="similarity">
    <text evidence="1 9">Belongs to the UDPGP type 1 family.</text>
</comment>
<dbReference type="Gene3D" id="3.90.550.10">
    <property type="entry name" value="Spore Coat Polysaccharide Biosynthesis Protein SpsA, Chain A"/>
    <property type="match status" value="1"/>
</dbReference>
<dbReference type="GO" id="GO:0005978">
    <property type="term" value="P:glycogen biosynthetic process"/>
    <property type="evidence" value="ECO:0007669"/>
    <property type="project" value="UniProtKB-UniPathway"/>
</dbReference>
<evidence type="ECO:0000256" key="11">
    <source>
        <dbReference type="PIRSR" id="PIRSR000806-2"/>
    </source>
</evidence>
<comment type="subunit">
    <text evidence="2">Homooctamer.</text>
</comment>
<feature type="binding site" evidence="10">
    <location>
        <position position="238"/>
    </location>
    <ligand>
        <name>substrate</name>
    </ligand>
</feature>
<evidence type="ECO:0000256" key="7">
    <source>
        <dbReference type="ARBA" id="ARBA00023579"/>
    </source>
</evidence>
<feature type="binding site" evidence="11">
    <location>
        <position position="237"/>
    </location>
    <ligand>
        <name>UTP</name>
        <dbReference type="ChEBI" id="CHEBI:46398"/>
    </ligand>
</feature>
<dbReference type="FunFam" id="2.160.10.10:FF:000001">
    <property type="entry name" value="UTP--glucose-1-phosphate uridylyltransferase"/>
    <property type="match status" value="1"/>
</dbReference>
<evidence type="ECO:0000256" key="4">
    <source>
        <dbReference type="ARBA" id="ARBA00019048"/>
    </source>
</evidence>
<dbReference type="Gene3D" id="2.160.10.10">
    <property type="entry name" value="Hexapeptide repeat proteins"/>
    <property type="match status" value="1"/>
</dbReference>
<protein>
    <recommendedName>
        <fullName evidence="4 9">UTP--glucose-1-phosphate uridylyltransferase</fullName>
        <ecNumber evidence="3 9">2.7.7.9</ecNumber>
    </recommendedName>
</protein>
<dbReference type="SUPFAM" id="SSF53448">
    <property type="entry name" value="Nucleotide-diphospho-sugar transferases"/>
    <property type="match status" value="1"/>
</dbReference>
<proteinExistence type="inferred from homology"/>
<keyword evidence="13" id="KW-1185">Reference proteome</keyword>
<evidence type="ECO:0000256" key="6">
    <source>
        <dbReference type="ARBA" id="ARBA00022695"/>
    </source>
</evidence>
<dbReference type="UniPathway" id="UPA00164"/>
<evidence type="ECO:0000256" key="10">
    <source>
        <dbReference type="PIRSR" id="PIRSR000806-1"/>
    </source>
</evidence>
<dbReference type="PANTHER" id="PTHR43511">
    <property type="match status" value="1"/>
</dbReference>
<feature type="binding site" evidence="11">
    <location>
        <position position="140"/>
    </location>
    <ligand>
        <name>UTP</name>
        <dbReference type="ChEBI" id="CHEBI:46398"/>
    </ligand>
</feature>
<evidence type="ECO:0000256" key="1">
    <source>
        <dbReference type="ARBA" id="ARBA00010401"/>
    </source>
</evidence>
<dbReference type="CDD" id="cd00897">
    <property type="entry name" value="UGPase_euk"/>
    <property type="match status" value="1"/>
</dbReference>
<comment type="catalytic activity">
    <reaction evidence="8">
        <text>alpha-D-glucose 1-phosphate + UTP + H(+) = UDP-alpha-D-glucose + diphosphate</text>
        <dbReference type="Rhea" id="RHEA:19889"/>
        <dbReference type="ChEBI" id="CHEBI:15378"/>
        <dbReference type="ChEBI" id="CHEBI:33019"/>
        <dbReference type="ChEBI" id="CHEBI:46398"/>
        <dbReference type="ChEBI" id="CHEBI:58601"/>
        <dbReference type="ChEBI" id="CHEBI:58885"/>
        <dbReference type="EC" id="2.7.7.9"/>
    </reaction>
    <physiologicalReaction direction="left-to-right" evidence="8">
        <dbReference type="Rhea" id="RHEA:19890"/>
    </physiologicalReaction>
</comment>
<dbReference type="InterPro" id="IPR029044">
    <property type="entry name" value="Nucleotide-diphossugar_trans"/>
</dbReference>
<dbReference type="InterPro" id="IPR002618">
    <property type="entry name" value="UDPGP_fam"/>
</dbReference>
<evidence type="ECO:0000313" key="12">
    <source>
        <dbReference type="EMBL" id="PFX32750.1"/>
    </source>
</evidence>
<gene>
    <name evidence="12" type="primary">UGP2</name>
    <name evidence="12" type="ORF">AWC38_SpisGene2380</name>
</gene>
<dbReference type="GO" id="GO:0003983">
    <property type="term" value="F:UTP:glucose-1-phosphate uridylyltransferase activity"/>
    <property type="evidence" value="ECO:0007669"/>
    <property type="project" value="UniProtKB-EC"/>
</dbReference>
<dbReference type="EMBL" id="LSMT01000019">
    <property type="protein sequence ID" value="PFX32750.1"/>
    <property type="molecule type" value="Genomic_DNA"/>
</dbReference>
<dbReference type="GO" id="GO:0006011">
    <property type="term" value="P:UDP-alpha-D-glucose metabolic process"/>
    <property type="evidence" value="ECO:0007669"/>
    <property type="project" value="UniProtKB-UniRule"/>
</dbReference>
<feature type="binding site" evidence="11">
    <location>
        <position position="203"/>
    </location>
    <ligand>
        <name>UTP</name>
        <dbReference type="ChEBI" id="CHEBI:46398"/>
    </ligand>
</feature>
<keyword evidence="6 9" id="KW-0548">Nucleotidyltransferase</keyword>
<evidence type="ECO:0000313" key="13">
    <source>
        <dbReference type="Proteomes" id="UP000225706"/>
    </source>
</evidence>
<organism evidence="12 13">
    <name type="scientific">Stylophora pistillata</name>
    <name type="common">Smooth cauliflower coral</name>
    <dbReference type="NCBI Taxonomy" id="50429"/>
    <lineage>
        <taxon>Eukaryota</taxon>
        <taxon>Metazoa</taxon>
        <taxon>Cnidaria</taxon>
        <taxon>Anthozoa</taxon>
        <taxon>Hexacorallia</taxon>
        <taxon>Scleractinia</taxon>
        <taxon>Astrocoeniina</taxon>
        <taxon>Pocilloporidae</taxon>
        <taxon>Stylophora</taxon>
    </lineage>
</organism>
<accession>A0A2B4SV50</accession>
<dbReference type="EC" id="2.7.7.9" evidence="3 9"/>
<dbReference type="Proteomes" id="UP000225706">
    <property type="component" value="Unassembled WGS sequence"/>
</dbReference>
<comment type="function">
    <text evidence="7">UTP--glucose-1-phosphate uridylyltransferase catalyzing the conversion of glucose-1-phosphate into UDP-glucose, a crucial precursor for the production of glycogen.</text>
</comment>
<evidence type="ECO:0000256" key="5">
    <source>
        <dbReference type="ARBA" id="ARBA00022679"/>
    </source>
</evidence>
<dbReference type="FunFam" id="3.90.550.10:FF:000002">
    <property type="entry name" value="UTP--glucose-1-phosphate uridylyltransferase"/>
    <property type="match status" value="1"/>
</dbReference>
<dbReference type="STRING" id="50429.A0A2B4SV50"/>
<evidence type="ECO:0000256" key="9">
    <source>
        <dbReference type="PIRNR" id="PIRNR000806"/>
    </source>
</evidence>
<evidence type="ECO:0000256" key="2">
    <source>
        <dbReference type="ARBA" id="ARBA00011823"/>
    </source>
</evidence>
<evidence type="ECO:0000256" key="3">
    <source>
        <dbReference type="ARBA" id="ARBA00012415"/>
    </source>
</evidence>
<dbReference type="PIRSF" id="PIRSF000806">
    <property type="entry name" value="UDPGP"/>
    <property type="match status" value="1"/>
</dbReference>
<keyword evidence="5 9" id="KW-0808">Transferase</keyword>
<sequence length="536" mass="60798">MASNTVDNLDFKNDVWKSFKTTSADQKSDPVVEFKSLARRDAFERMDTELKNLLETAPEDKKEDALKNMKGFKELFARYLEEEGPSVLWDKIKPPPEGSIVMYHEIPEVPASTIKEVLNRLVVIKLNGGLGTSMGCTGPKSLISLRRDLTFLDMNVQQIEHLNNKYGCSVPLVLMNSFNTHEETQKTLRKYKANNVKIHCFNQSQHPRIVKESLLPLPRLIGAQKNESNIECWYPPGHGDIYRSFYNSGLVQEFIDEGKEFIFVSNIDNLGATDTQDSKVTIDVGLLKDILNYMLNPSRSPAPEFVMEVTDKTRADVKGGTLIEYEGKQRLFEIAQVPKEHVDEFKSVNKFRIFNTNNLWMKLAAIKRLVEEDKMHMEVIINNKTLDNGMRIIQLETAVGAAMKNFEGAHGIIVPRRRFLPVKTCSDLLLVMSNLYDMKHGRLEMSPLRQFPSVPIVQLSGDHFKKVKDFLNRFETIPDLIELDHLTVSGDVTFGKGVSLKGTVIIIANHGERIDIPSGSLLENKIVSGNLRILQH</sequence>
<feature type="binding site" evidence="11">
    <location>
        <position position="423"/>
    </location>
    <ligand>
        <name>UTP</name>
        <dbReference type="ChEBI" id="CHEBI:46398"/>
    </ligand>
</feature>
<comment type="caution">
    <text evidence="12">The sequence shown here is derived from an EMBL/GenBank/DDBJ whole genome shotgun (WGS) entry which is preliminary data.</text>
</comment>
<evidence type="ECO:0000256" key="8">
    <source>
        <dbReference type="ARBA" id="ARBA00047432"/>
    </source>
</evidence>
<name>A0A2B4SV50_STYPI</name>
<dbReference type="AlphaFoldDB" id="A0A2B4SV50"/>